<protein>
    <submittedName>
        <fullName evidence="1">Uncharacterized protein</fullName>
    </submittedName>
</protein>
<dbReference type="AlphaFoldDB" id="A0A5N6QM98"/>
<evidence type="ECO:0000313" key="1">
    <source>
        <dbReference type="EMBL" id="KAE8008271.1"/>
    </source>
</evidence>
<dbReference type="EMBL" id="CM017322">
    <property type="protein sequence ID" value="KAE8008271.1"/>
    <property type="molecule type" value="Genomic_DNA"/>
</dbReference>
<dbReference type="Proteomes" id="UP000327013">
    <property type="component" value="Chromosome 2"/>
</dbReference>
<sequence length="95" mass="10807">MTLEMDGFQLRFVVERLRGGVGGTEERRRQLWGWKVVSCLEGRQSGERVWVVAAKVTVKGGAEGRERESILMDDSSAFVFFVQVNIFKEIKILSL</sequence>
<name>A0A5N6QM98_9ROSI</name>
<accession>A0A5N6QM98</accession>
<organism evidence="1 2">
    <name type="scientific">Carpinus fangiana</name>
    <dbReference type="NCBI Taxonomy" id="176857"/>
    <lineage>
        <taxon>Eukaryota</taxon>
        <taxon>Viridiplantae</taxon>
        <taxon>Streptophyta</taxon>
        <taxon>Embryophyta</taxon>
        <taxon>Tracheophyta</taxon>
        <taxon>Spermatophyta</taxon>
        <taxon>Magnoliopsida</taxon>
        <taxon>eudicotyledons</taxon>
        <taxon>Gunneridae</taxon>
        <taxon>Pentapetalae</taxon>
        <taxon>rosids</taxon>
        <taxon>fabids</taxon>
        <taxon>Fagales</taxon>
        <taxon>Betulaceae</taxon>
        <taxon>Carpinus</taxon>
    </lineage>
</organism>
<proteinExistence type="predicted"/>
<reference evidence="1 2" key="1">
    <citation type="submission" date="2019-06" db="EMBL/GenBank/DDBJ databases">
        <title>A chromosomal-level reference genome of Carpinus fangiana (Coryloideae, Betulaceae).</title>
        <authorList>
            <person name="Yang X."/>
            <person name="Wang Z."/>
            <person name="Zhang L."/>
            <person name="Hao G."/>
            <person name="Liu J."/>
            <person name="Yang Y."/>
        </authorList>
    </citation>
    <scope>NUCLEOTIDE SEQUENCE [LARGE SCALE GENOMIC DNA]</scope>
    <source>
        <strain evidence="1">Cfa_2016G</strain>
        <tissue evidence="1">Leaf</tissue>
    </source>
</reference>
<keyword evidence="2" id="KW-1185">Reference proteome</keyword>
<evidence type="ECO:0000313" key="2">
    <source>
        <dbReference type="Proteomes" id="UP000327013"/>
    </source>
</evidence>
<gene>
    <name evidence="1" type="ORF">FH972_004799</name>
</gene>